<evidence type="ECO:0000313" key="3">
    <source>
        <dbReference type="Proteomes" id="UP001176521"/>
    </source>
</evidence>
<dbReference type="EMBL" id="JAPDMQ010000237">
    <property type="protein sequence ID" value="KAK0529649.1"/>
    <property type="molecule type" value="Genomic_DNA"/>
</dbReference>
<reference evidence="2" key="1">
    <citation type="journal article" date="2023" name="PhytoFront">
        <title>Draft Genome Resources of Seven Strains of Tilletia horrida, Causal Agent of Kernel Smut of Rice.</title>
        <authorList>
            <person name="Khanal S."/>
            <person name="Antony Babu S."/>
            <person name="Zhou X.G."/>
        </authorList>
    </citation>
    <scope>NUCLEOTIDE SEQUENCE</scope>
    <source>
        <strain evidence="2">TX3</strain>
    </source>
</reference>
<keyword evidence="1" id="KW-1133">Transmembrane helix</keyword>
<keyword evidence="3" id="KW-1185">Reference proteome</keyword>
<feature type="non-terminal residue" evidence="2">
    <location>
        <position position="1"/>
    </location>
</feature>
<feature type="transmembrane region" description="Helical" evidence="1">
    <location>
        <begin position="15"/>
        <end position="35"/>
    </location>
</feature>
<comment type="caution">
    <text evidence="2">The sequence shown here is derived from an EMBL/GenBank/DDBJ whole genome shotgun (WGS) entry which is preliminary data.</text>
</comment>
<gene>
    <name evidence="2" type="ORF">OC842_004179</name>
</gene>
<dbReference type="AlphaFoldDB" id="A0AAN6GEW3"/>
<organism evidence="2 3">
    <name type="scientific">Tilletia horrida</name>
    <dbReference type="NCBI Taxonomy" id="155126"/>
    <lineage>
        <taxon>Eukaryota</taxon>
        <taxon>Fungi</taxon>
        <taxon>Dikarya</taxon>
        <taxon>Basidiomycota</taxon>
        <taxon>Ustilaginomycotina</taxon>
        <taxon>Exobasidiomycetes</taxon>
        <taxon>Tilletiales</taxon>
        <taxon>Tilletiaceae</taxon>
        <taxon>Tilletia</taxon>
    </lineage>
</organism>
<sequence length="59" mass="6702">TIAIAIVIKPKAIDLTFYLAVTIILLWSTVIYIDLNRDGTRTALKRSTIDTWSRDPPRT</sequence>
<proteinExistence type="predicted"/>
<protein>
    <submittedName>
        <fullName evidence="2">Uncharacterized protein</fullName>
    </submittedName>
</protein>
<evidence type="ECO:0000256" key="1">
    <source>
        <dbReference type="SAM" id="Phobius"/>
    </source>
</evidence>
<accession>A0AAN6GEW3</accession>
<evidence type="ECO:0000313" key="2">
    <source>
        <dbReference type="EMBL" id="KAK0529649.1"/>
    </source>
</evidence>
<keyword evidence="1" id="KW-0812">Transmembrane</keyword>
<dbReference type="Proteomes" id="UP001176521">
    <property type="component" value="Unassembled WGS sequence"/>
</dbReference>
<keyword evidence="1" id="KW-0472">Membrane</keyword>
<name>A0AAN6GEW3_9BASI</name>